<keyword evidence="2" id="KW-1185">Reference proteome</keyword>
<sequence length="101" mass="10812">MTKCFMTLQCSRGRRRKQSALLTLAPPFVHFHCKMGDAAFSCSLQRCTQGGAGGLGVETPPITPLSGRTVCGRTERTLPGRNGITDLALIHEGRRGRGSAP</sequence>
<accession>A0A9Q1J7C2</accession>
<proteinExistence type="predicted"/>
<evidence type="ECO:0000313" key="1">
    <source>
        <dbReference type="EMBL" id="KAJ8371087.1"/>
    </source>
</evidence>
<gene>
    <name evidence="1" type="ORF">SKAU_G00111150</name>
</gene>
<reference evidence="1" key="1">
    <citation type="journal article" date="2023" name="Science">
        <title>Genome structures resolve the early diversification of teleost fishes.</title>
        <authorList>
            <person name="Parey E."/>
            <person name="Louis A."/>
            <person name="Montfort J."/>
            <person name="Bouchez O."/>
            <person name="Roques C."/>
            <person name="Iampietro C."/>
            <person name="Lluch J."/>
            <person name="Castinel A."/>
            <person name="Donnadieu C."/>
            <person name="Desvignes T."/>
            <person name="Floi Bucao C."/>
            <person name="Jouanno E."/>
            <person name="Wen M."/>
            <person name="Mejri S."/>
            <person name="Dirks R."/>
            <person name="Jansen H."/>
            <person name="Henkel C."/>
            <person name="Chen W.J."/>
            <person name="Zahm M."/>
            <person name="Cabau C."/>
            <person name="Klopp C."/>
            <person name="Thompson A.W."/>
            <person name="Robinson-Rechavi M."/>
            <person name="Braasch I."/>
            <person name="Lecointre G."/>
            <person name="Bobe J."/>
            <person name="Postlethwait J.H."/>
            <person name="Berthelot C."/>
            <person name="Roest Crollius H."/>
            <person name="Guiguen Y."/>
        </authorList>
    </citation>
    <scope>NUCLEOTIDE SEQUENCE</scope>
    <source>
        <strain evidence="1">WJC10195</strain>
    </source>
</reference>
<dbReference type="AlphaFoldDB" id="A0A9Q1J7C2"/>
<dbReference type="Proteomes" id="UP001152622">
    <property type="component" value="Chromosome 3"/>
</dbReference>
<dbReference type="EMBL" id="JAINUF010000003">
    <property type="protein sequence ID" value="KAJ8371087.1"/>
    <property type="molecule type" value="Genomic_DNA"/>
</dbReference>
<comment type="caution">
    <text evidence="1">The sequence shown here is derived from an EMBL/GenBank/DDBJ whole genome shotgun (WGS) entry which is preliminary data.</text>
</comment>
<protein>
    <submittedName>
        <fullName evidence="1">Uncharacterized protein</fullName>
    </submittedName>
</protein>
<evidence type="ECO:0000313" key="2">
    <source>
        <dbReference type="Proteomes" id="UP001152622"/>
    </source>
</evidence>
<name>A0A9Q1J7C2_SYNKA</name>
<organism evidence="1 2">
    <name type="scientific">Synaphobranchus kaupii</name>
    <name type="common">Kaup's arrowtooth eel</name>
    <dbReference type="NCBI Taxonomy" id="118154"/>
    <lineage>
        <taxon>Eukaryota</taxon>
        <taxon>Metazoa</taxon>
        <taxon>Chordata</taxon>
        <taxon>Craniata</taxon>
        <taxon>Vertebrata</taxon>
        <taxon>Euteleostomi</taxon>
        <taxon>Actinopterygii</taxon>
        <taxon>Neopterygii</taxon>
        <taxon>Teleostei</taxon>
        <taxon>Anguilliformes</taxon>
        <taxon>Synaphobranchidae</taxon>
        <taxon>Synaphobranchus</taxon>
    </lineage>
</organism>